<dbReference type="Proteomes" id="UP000886070">
    <property type="component" value="Unassembled WGS sequence"/>
</dbReference>
<proteinExistence type="predicted"/>
<name>A0A7V5HZI6_UNCAE</name>
<comment type="caution">
    <text evidence="1">The sequence shown here is derived from an EMBL/GenBank/DDBJ whole genome shotgun (WGS) entry which is preliminary data.</text>
</comment>
<reference evidence="1" key="1">
    <citation type="journal article" date="2020" name="mSystems">
        <title>Genome- and Community-Level Interaction Insights into Carbon Utilization and Element Cycling Functions of Hydrothermarchaeota in Hydrothermal Sediment.</title>
        <authorList>
            <person name="Zhou Z."/>
            <person name="Liu Y."/>
            <person name="Xu W."/>
            <person name="Pan J."/>
            <person name="Luo Z.H."/>
            <person name="Li M."/>
        </authorList>
    </citation>
    <scope>NUCLEOTIDE SEQUENCE [LARGE SCALE GENOMIC DNA]</scope>
    <source>
        <strain evidence="1">HyVt-92</strain>
    </source>
</reference>
<dbReference type="AlphaFoldDB" id="A0A7V5HZI6"/>
<organism evidence="1">
    <name type="scientific">Aerophobetes bacterium</name>
    <dbReference type="NCBI Taxonomy" id="2030807"/>
    <lineage>
        <taxon>Bacteria</taxon>
        <taxon>Candidatus Aerophobota</taxon>
    </lineage>
</organism>
<dbReference type="EMBL" id="DRTT01000140">
    <property type="protein sequence ID" value="HHF98823.1"/>
    <property type="molecule type" value="Genomic_DNA"/>
</dbReference>
<sequence>MEKEDRVERMVDVYCAGIEDPLEIVSLKEDLFYPLAALPEVVESVLKQNGTHRRFILKYLTKQELIEIEKSCTENIVLSRAVLGALSIAGRVDVELRNTIREKKIPIFSNPDHLSPWIRSRLLQAIADDIWQNIFDALLDYPQTKKLRIIFFGALFKDKKNGKMPENFKFAHREENSRSR</sequence>
<gene>
    <name evidence="1" type="ORF">ENL39_04985</name>
</gene>
<accession>A0A7V5HZI6</accession>
<evidence type="ECO:0000313" key="1">
    <source>
        <dbReference type="EMBL" id="HHF98823.1"/>
    </source>
</evidence>
<protein>
    <submittedName>
        <fullName evidence="1">Uncharacterized protein</fullName>
    </submittedName>
</protein>